<reference evidence="6" key="1">
    <citation type="journal article" date="2015" name="Nat. Plants">
        <title>Genome expansion of Arabis alpina linked with retrotransposition and reduced symmetric DNA methylation.</title>
        <authorList>
            <person name="Willing E.M."/>
            <person name="Rawat V."/>
            <person name="Mandakova T."/>
            <person name="Maumus F."/>
            <person name="James G.V."/>
            <person name="Nordstroem K.J."/>
            <person name="Becker C."/>
            <person name="Warthmann N."/>
            <person name="Chica C."/>
            <person name="Szarzynska B."/>
            <person name="Zytnicki M."/>
            <person name="Albani M.C."/>
            <person name="Kiefer C."/>
            <person name="Bergonzi S."/>
            <person name="Castaings L."/>
            <person name="Mateos J.L."/>
            <person name="Berns M.C."/>
            <person name="Bujdoso N."/>
            <person name="Piofczyk T."/>
            <person name="de Lorenzo L."/>
            <person name="Barrero-Sicilia C."/>
            <person name="Mateos I."/>
            <person name="Piednoel M."/>
            <person name="Hagmann J."/>
            <person name="Chen-Min-Tao R."/>
            <person name="Iglesias-Fernandez R."/>
            <person name="Schuster S.C."/>
            <person name="Alonso-Blanco C."/>
            <person name="Roudier F."/>
            <person name="Carbonero P."/>
            <person name="Paz-Ares J."/>
            <person name="Davis S.J."/>
            <person name="Pecinka A."/>
            <person name="Quesneville H."/>
            <person name="Colot V."/>
            <person name="Lysak M.A."/>
            <person name="Weigel D."/>
            <person name="Coupland G."/>
            <person name="Schneeberger K."/>
        </authorList>
    </citation>
    <scope>NUCLEOTIDE SEQUENCE [LARGE SCALE GENOMIC DNA]</scope>
    <source>
        <strain evidence="6">cv. Pajares</strain>
    </source>
</reference>
<protein>
    <recommendedName>
        <fullName evidence="4">SHSP domain-containing protein</fullName>
    </recommendedName>
</protein>
<dbReference type="AlphaFoldDB" id="A0A087HHN6"/>
<dbReference type="InterPro" id="IPR031107">
    <property type="entry name" value="Small_HSP"/>
</dbReference>
<keyword evidence="6" id="KW-1185">Reference proteome</keyword>
<dbReference type="PANTHER" id="PTHR11527">
    <property type="entry name" value="HEAT-SHOCK PROTEIN 20 FAMILY MEMBER"/>
    <property type="match status" value="1"/>
</dbReference>
<dbReference type="Gene3D" id="2.60.40.790">
    <property type="match status" value="1"/>
</dbReference>
<evidence type="ECO:0000256" key="3">
    <source>
        <dbReference type="RuleBase" id="RU003616"/>
    </source>
</evidence>
<organism evidence="5 6">
    <name type="scientific">Arabis alpina</name>
    <name type="common">Alpine rock-cress</name>
    <dbReference type="NCBI Taxonomy" id="50452"/>
    <lineage>
        <taxon>Eukaryota</taxon>
        <taxon>Viridiplantae</taxon>
        <taxon>Streptophyta</taxon>
        <taxon>Embryophyta</taxon>
        <taxon>Tracheophyta</taxon>
        <taxon>Spermatophyta</taxon>
        <taxon>Magnoliopsida</taxon>
        <taxon>eudicotyledons</taxon>
        <taxon>Gunneridae</taxon>
        <taxon>Pentapetalae</taxon>
        <taxon>rosids</taxon>
        <taxon>malvids</taxon>
        <taxon>Brassicales</taxon>
        <taxon>Brassicaceae</taxon>
        <taxon>Arabideae</taxon>
        <taxon>Arabis</taxon>
    </lineage>
</organism>
<gene>
    <name evidence="5" type="ordered locus">AALP_Aa2g153500</name>
</gene>
<keyword evidence="1" id="KW-0346">Stress response</keyword>
<proteinExistence type="inferred from homology"/>
<dbReference type="PROSITE" id="PS01031">
    <property type="entry name" value="SHSP"/>
    <property type="match status" value="1"/>
</dbReference>
<comment type="similarity">
    <text evidence="2 3">Belongs to the small heat shock protein (HSP20) family.</text>
</comment>
<evidence type="ECO:0000313" key="5">
    <source>
        <dbReference type="EMBL" id="KFK41638.1"/>
    </source>
</evidence>
<evidence type="ECO:0000256" key="1">
    <source>
        <dbReference type="ARBA" id="ARBA00023016"/>
    </source>
</evidence>
<dbReference type="Proteomes" id="UP000029120">
    <property type="component" value="Chromosome 2"/>
</dbReference>
<dbReference type="InterPro" id="IPR002068">
    <property type="entry name" value="A-crystallin/Hsp20_dom"/>
</dbReference>
<dbReference type="Pfam" id="PF00011">
    <property type="entry name" value="HSP20"/>
    <property type="match status" value="1"/>
</dbReference>
<evidence type="ECO:0000313" key="6">
    <source>
        <dbReference type="Proteomes" id="UP000029120"/>
    </source>
</evidence>
<feature type="domain" description="SHSP" evidence="4">
    <location>
        <begin position="1"/>
        <end position="110"/>
    </location>
</feature>
<dbReference type="InterPro" id="IPR008978">
    <property type="entry name" value="HSP20-like_chaperone"/>
</dbReference>
<evidence type="ECO:0000256" key="2">
    <source>
        <dbReference type="PROSITE-ProRule" id="PRU00285"/>
    </source>
</evidence>
<sequence>MNPIEINKRHGVYSPIQRTARRLNRNFLKAPEKRAMISRNSPALNKEEVKKEEKSDKWHRVERLSGKFMRRFRLPENKKMEEVKANGVLSVMVPKVLEKKPEIKSIDISS</sequence>
<dbReference type="EMBL" id="CM002870">
    <property type="protein sequence ID" value="KFK41638.1"/>
    <property type="molecule type" value="Genomic_DNA"/>
</dbReference>
<dbReference type="Gramene" id="KFK41638">
    <property type="protein sequence ID" value="KFK41638"/>
    <property type="gene ID" value="AALP_AA2G153500"/>
</dbReference>
<accession>A0A087HHN6</accession>
<dbReference type="eggNOG" id="KOG0710">
    <property type="taxonomic scope" value="Eukaryota"/>
</dbReference>
<dbReference type="SUPFAM" id="SSF49764">
    <property type="entry name" value="HSP20-like chaperones"/>
    <property type="match status" value="1"/>
</dbReference>
<evidence type="ECO:0000259" key="4">
    <source>
        <dbReference type="PROSITE" id="PS01031"/>
    </source>
</evidence>
<dbReference type="OrthoDB" id="1431247at2759"/>
<name>A0A087HHN6_ARAAL</name>